<accession>A0A1H1T6B1</accession>
<evidence type="ECO:0000256" key="1">
    <source>
        <dbReference type="SAM" id="MobiDB-lite"/>
    </source>
</evidence>
<feature type="compositionally biased region" description="Low complexity" evidence="1">
    <location>
        <begin position="46"/>
        <end position="55"/>
    </location>
</feature>
<organism evidence="2 3">
    <name type="scientific">Halopseudomonas litoralis</name>
    <dbReference type="NCBI Taxonomy" id="797277"/>
    <lineage>
        <taxon>Bacteria</taxon>
        <taxon>Pseudomonadati</taxon>
        <taxon>Pseudomonadota</taxon>
        <taxon>Gammaproteobacteria</taxon>
        <taxon>Pseudomonadales</taxon>
        <taxon>Pseudomonadaceae</taxon>
        <taxon>Halopseudomonas</taxon>
    </lineage>
</organism>
<proteinExistence type="predicted"/>
<reference evidence="3" key="1">
    <citation type="submission" date="2016-10" db="EMBL/GenBank/DDBJ databases">
        <authorList>
            <person name="Varghese N."/>
            <person name="Submissions S."/>
        </authorList>
    </citation>
    <scope>NUCLEOTIDE SEQUENCE [LARGE SCALE GENOMIC DNA]</scope>
    <source>
        <strain evidence="3">2SM5</strain>
    </source>
</reference>
<dbReference type="OrthoDB" id="7017216at2"/>
<evidence type="ECO:0000313" key="3">
    <source>
        <dbReference type="Proteomes" id="UP000243426"/>
    </source>
</evidence>
<sequence>MLIPGLPVPGVQQDAFKPERKIRPDATEGVPGDPLSELPVEEYASQQHGQRQQSQEPVPQTIEEAESTEATAPGSPDLPRKGLLVDIRA</sequence>
<name>A0A1H1T6B1_9GAMM</name>
<dbReference type="STRING" id="797277.SAMN05216198_2204"/>
<evidence type="ECO:0000313" key="2">
    <source>
        <dbReference type="EMBL" id="SDS55169.1"/>
    </source>
</evidence>
<dbReference type="AlphaFoldDB" id="A0A1H1T6B1"/>
<keyword evidence="3" id="KW-1185">Reference proteome</keyword>
<feature type="compositionally biased region" description="Basic and acidic residues" evidence="1">
    <location>
        <begin position="16"/>
        <end position="26"/>
    </location>
</feature>
<dbReference type="EMBL" id="LT629748">
    <property type="protein sequence ID" value="SDS55169.1"/>
    <property type="molecule type" value="Genomic_DNA"/>
</dbReference>
<protein>
    <submittedName>
        <fullName evidence="2">Uncharacterized protein</fullName>
    </submittedName>
</protein>
<dbReference type="Proteomes" id="UP000243426">
    <property type="component" value="Chromosome I"/>
</dbReference>
<feature type="region of interest" description="Disordered" evidence="1">
    <location>
        <begin position="1"/>
        <end position="89"/>
    </location>
</feature>
<dbReference type="RefSeq" id="WP_157718659.1">
    <property type="nucleotide sequence ID" value="NZ_LT629748.1"/>
</dbReference>
<gene>
    <name evidence="2" type="ORF">SAMN05216198_2204</name>
</gene>